<dbReference type="PANTHER" id="PTHR45973:SF35">
    <property type="entry name" value="LEUCINE-RICH REPEAT-CONTAINING PROTEIN 43"/>
    <property type="match status" value="1"/>
</dbReference>
<accession>A0ABM0MZZ2</accession>
<dbReference type="Proteomes" id="UP000694865">
    <property type="component" value="Unplaced"/>
</dbReference>
<reference evidence="5" key="1">
    <citation type="submission" date="2025-08" db="UniProtKB">
        <authorList>
            <consortium name="RefSeq"/>
        </authorList>
    </citation>
    <scope>IDENTIFICATION</scope>
    <source>
        <tissue evidence="5">Testes</tissue>
    </source>
</reference>
<evidence type="ECO:0000256" key="1">
    <source>
        <dbReference type="ARBA" id="ARBA00022614"/>
    </source>
</evidence>
<dbReference type="InterPro" id="IPR032675">
    <property type="entry name" value="LRR_dom_sf"/>
</dbReference>
<feature type="coiled-coil region" evidence="3">
    <location>
        <begin position="304"/>
        <end position="331"/>
    </location>
</feature>
<keyword evidence="4" id="KW-1185">Reference proteome</keyword>
<dbReference type="PANTHER" id="PTHR45973">
    <property type="entry name" value="PROTEIN PHOSPHATASE 1 REGULATORY SUBUNIT SDS22-RELATED"/>
    <property type="match status" value="1"/>
</dbReference>
<dbReference type="InterPro" id="IPR003591">
    <property type="entry name" value="Leu-rich_rpt_typical-subtyp"/>
</dbReference>
<dbReference type="GeneID" id="102802218"/>
<evidence type="ECO:0000313" key="4">
    <source>
        <dbReference type="Proteomes" id="UP000694865"/>
    </source>
</evidence>
<protein>
    <submittedName>
        <fullName evidence="5">Leucine-rich repeat and IQ domain-containing protein 4-like</fullName>
    </submittedName>
</protein>
<dbReference type="InterPro" id="IPR025875">
    <property type="entry name" value="Leu-rich_rpt_4"/>
</dbReference>
<gene>
    <name evidence="5" type="primary">LOC102802218</name>
</gene>
<dbReference type="PROSITE" id="PS51450">
    <property type="entry name" value="LRR"/>
    <property type="match status" value="3"/>
</dbReference>
<evidence type="ECO:0000256" key="3">
    <source>
        <dbReference type="SAM" id="Coils"/>
    </source>
</evidence>
<dbReference type="Pfam" id="PF12799">
    <property type="entry name" value="LRR_4"/>
    <property type="match status" value="2"/>
</dbReference>
<dbReference type="InterPro" id="IPR050576">
    <property type="entry name" value="Cilia_flagella_integrity"/>
</dbReference>
<sequence>MNLHTYLDPGLVDSHAHLIKFVPLSWNVMSKPPFYFLDLKMCQIASLAYNFKFGEESVLSPRSANIIEQPSKCLKLDLSLNDLSVLDNESLFPFKECRHLDVSLNRLERFTGIEVMTHLVFINLSHNFIRKLEGLDNCKDLEELNLGMNELRTLNGLPALRSITVLHLNNNVLESLNGLQALPKLQELYVQKNRLRDLKSVASSFNLMILDASDNKISDSHHTIAILRGLRRLTELHLYGNPMQKENHYKENLFHSTTVQILDGLTLRSPYQPPPEVAVEHFGKVNGLKAAARRAYQEQLHFHKREADETIKFLQKRIMSIKEQHGDYEQRMKRDLNACLRYLDHVSSDDVYRIDDSYLQDTAFKPYIPKPWTREPRHLPRGDDYLNNAFPRRHRREAPLDTPTDRERRYDLFPDDYETSQLIVPRGNYHRGLKRADDVLVAAAERLKRDKNVSGAHMAALDEI</sequence>
<keyword evidence="3" id="KW-0175">Coiled coil</keyword>
<dbReference type="SUPFAM" id="SSF52058">
    <property type="entry name" value="L domain-like"/>
    <property type="match status" value="1"/>
</dbReference>
<keyword evidence="1" id="KW-0433">Leucine-rich repeat</keyword>
<dbReference type="SMART" id="SM00365">
    <property type="entry name" value="LRR_SD22"/>
    <property type="match status" value="5"/>
</dbReference>
<dbReference type="Gene3D" id="3.80.10.10">
    <property type="entry name" value="Ribonuclease Inhibitor"/>
    <property type="match status" value="2"/>
</dbReference>
<proteinExistence type="predicted"/>
<dbReference type="RefSeq" id="XP_006825583.1">
    <property type="nucleotide sequence ID" value="XM_006825520.1"/>
</dbReference>
<evidence type="ECO:0000313" key="5">
    <source>
        <dbReference type="RefSeq" id="XP_006825583.1"/>
    </source>
</evidence>
<name>A0ABM0MZZ2_SACKO</name>
<evidence type="ECO:0000256" key="2">
    <source>
        <dbReference type="ARBA" id="ARBA00022737"/>
    </source>
</evidence>
<dbReference type="InterPro" id="IPR001611">
    <property type="entry name" value="Leu-rich_rpt"/>
</dbReference>
<organism evidence="4 5">
    <name type="scientific">Saccoglossus kowalevskii</name>
    <name type="common">Acorn worm</name>
    <dbReference type="NCBI Taxonomy" id="10224"/>
    <lineage>
        <taxon>Eukaryota</taxon>
        <taxon>Metazoa</taxon>
        <taxon>Hemichordata</taxon>
        <taxon>Enteropneusta</taxon>
        <taxon>Harrimaniidae</taxon>
        <taxon>Saccoglossus</taxon>
    </lineage>
</organism>
<dbReference type="SMART" id="SM00369">
    <property type="entry name" value="LRR_TYP"/>
    <property type="match status" value="4"/>
</dbReference>
<keyword evidence="2" id="KW-0677">Repeat</keyword>